<accession>A0ABY4XFB8</accession>
<dbReference type="Gene3D" id="2.130.10.130">
    <property type="entry name" value="Integrin alpha, N-terminal"/>
    <property type="match status" value="4"/>
</dbReference>
<dbReference type="Proteomes" id="UP001055420">
    <property type="component" value="Chromosome"/>
</dbReference>
<evidence type="ECO:0000256" key="1">
    <source>
        <dbReference type="ARBA" id="ARBA00022729"/>
    </source>
</evidence>
<keyword evidence="3" id="KW-0325">Glycoprotein</keyword>
<gene>
    <name evidence="6" type="ORF">NFI80_12505</name>
</gene>
<dbReference type="RefSeq" id="WP_235162870.1">
    <property type="nucleotide sequence ID" value="NZ_CP098805.1"/>
</dbReference>
<proteinExistence type="predicted"/>
<dbReference type="InterPro" id="IPR028994">
    <property type="entry name" value="Integrin_alpha_N"/>
</dbReference>
<feature type="chain" id="PRO_5046682522" evidence="4">
    <location>
        <begin position="22"/>
        <end position="1189"/>
    </location>
</feature>
<keyword evidence="1 4" id="KW-0732">Signal</keyword>
<evidence type="ECO:0000313" key="7">
    <source>
        <dbReference type="Proteomes" id="UP001055420"/>
    </source>
</evidence>
<keyword evidence="2" id="KW-0677">Repeat</keyword>
<evidence type="ECO:0000256" key="2">
    <source>
        <dbReference type="ARBA" id="ARBA00022737"/>
    </source>
</evidence>
<dbReference type="Pfam" id="PF01839">
    <property type="entry name" value="FG-GAP"/>
    <property type="match status" value="1"/>
</dbReference>
<keyword evidence="7" id="KW-1185">Reference proteome</keyword>
<evidence type="ECO:0000256" key="3">
    <source>
        <dbReference type="ARBA" id="ARBA00023180"/>
    </source>
</evidence>
<dbReference type="EMBL" id="CP098805">
    <property type="protein sequence ID" value="USJ28698.1"/>
    <property type="molecule type" value="Genomic_DNA"/>
</dbReference>
<evidence type="ECO:0000313" key="6">
    <source>
        <dbReference type="EMBL" id="USJ28698.1"/>
    </source>
</evidence>
<dbReference type="InterPro" id="IPR027039">
    <property type="entry name" value="Crtac1"/>
</dbReference>
<dbReference type="PANTHER" id="PTHR16026">
    <property type="entry name" value="CARTILAGE ACIDIC PROTEIN 1"/>
    <property type="match status" value="1"/>
</dbReference>
<sequence>MKSILPPKHFLILLVVAALLASCNKKQKTFTLLDSDETGIQFSNRIAENDTMNILSFEYVYNGGGVALGDFNNDSLPDVYFTGNSVENKLYLNKGDFKFEDVTRKAGVEAKNKWSTGVALIDINADNLLDIYVCASVRKVAKERENLLYVNQGLDKDGTPVFKEMGREYGVADTTHTTNAAFLDYDNDGDLDLFLLVNEMDDNTFPNKYHKKIVDGSSKRTDRLYRNDWDEKLKHPVFTNVSKEAGILIEGYGLGVNVTDINQDGYKDIYVTNDYLTNDLLYINNGNGTFTDKAASSFKHTSHSAMGNDVADINNDGLVDLVAVDMMPATNRRKKMMTPANSYVTYQNNELFGYQYQVARNTLQLNLGSVDGKSKSPVFSEIGLLSGVAETDWSWTPMVTDFDNDGMRDMIITNGFPKDITDLDFIAYRNEVSSVMEPMMMLDYIPTIKIANFAFKNKGNLGFQDVSEQWGLETESFSNGAAYADLDNDGDLDFVVNNINDSAFVYRNNSIQTKPEESNYLRIAFKGARYNKAGIGAIAEIMYADTVRQISENSPYRGYLSTIEPYVHFGLGTTRKVDHVKVTWPGGKSQIMKDVKANQVLTFSEADAKNIIESHQNENSETSLFTDITSKINLPYRHQETDVIDFNIQKLLPHKMSQFGPALAAGDVNGDGLDDIFIGGPMNFKGRFLLQQTNGKFQVTDLLPGLEGVTKDTEDMGVLLFDADNDKDLDLCVVSGSYEIRAGTPGLKTLLYTNDGKGKFSLDTAALPQFLVNGSCIKAVDYDKDGDLDLFIGGRVESGAYPKPVSSHILRNDSQSSTVKFSDATKAVIPDLVNIGLVCDALWTDYDNDGWVDLVVAGEWMPVTFFKNNKGKFAKAASGLEDKKGWWGSLTAGDFDNDGDMDYIAGNLGTNSLARASEKQPVSMYAKDFNNDGYFDAIPTVYYRADDKTYKEFPYNTRDDMGKQIIQVRQRFQEYNKFAQVSLPDILKPEELKDALHVSATWMKSSYIENLGNGKFAVRELPVQAQVAPIFGMIADDFDQDGNLDVLLTGNDYGSEVSVGRYDAFYGLVLKGDGKGNFKPLNLAQGGYAAMGNAKGLVKLASSGNNWIAATSQNKDSLCFHQLRKETKKHTLMPNETTVLLKLKGGKTRREELGYGSSFLSQSSHTLFLPAYAEQATAIDSKGNKRTLK</sequence>
<reference evidence="6" key="1">
    <citation type="submission" date="2022-06" db="EMBL/GenBank/DDBJ databases">
        <title>Novel species in genus Dyadobacter.</title>
        <authorList>
            <person name="Ma C."/>
        </authorList>
    </citation>
    <scope>NUCLEOTIDE SEQUENCE</scope>
    <source>
        <strain evidence="6">CY22</strain>
    </source>
</reference>
<dbReference type="PROSITE" id="PS51470">
    <property type="entry name" value="FG_GAP"/>
    <property type="match status" value="1"/>
</dbReference>
<evidence type="ECO:0000259" key="5">
    <source>
        <dbReference type="Pfam" id="PF07593"/>
    </source>
</evidence>
<dbReference type="Pfam" id="PF07593">
    <property type="entry name" value="UnbV_ASPIC"/>
    <property type="match status" value="1"/>
</dbReference>
<dbReference type="InterPro" id="IPR011519">
    <property type="entry name" value="UnbV_ASPIC"/>
</dbReference>
<feature type="domain" description="ASPIC/UnbV" evidence="5">
    <location>
        <begin position="534"/>
        <end position="602"/>
    </location>
</feature>
<evidence type="ECO:0000256" key="4">
    <source>
        <dbReference type="SAM" id="SignalP"/>
    </source>
</evidence>
<dbReference type="InterPro" id="IPR013517">
    <property type="entry name" value="FG-GAP"/>
</dbReference>
<dbReference type="Pfam" id="PF13517">
    <property type="entry name" value="FG-GAP_3"/>
    <property type="match status" value="3"/>
</dbReference>
<dbReference type="PANTHER" id="PTHR16026:SF0">
    <property type="entry name" value="CARTILAGE ACIDIC PROTEIN 1"/>
    <property type="match status" value="1"/>
</dbReference>
<dbReference type="SUPFAM" id="SSF69318">
    <property type="entry name" value="Integrin alpha N-terminal domain"/>
    <property type="match status" value="3"/>
</dbReference>
<dbReference type="InterPro" id="IPR013519">
    <property type="entry name" value="Int_alpha_beta-p"/>
</dbReference>
<dbReference type="PROSITE" id="PS51257">
    <property type="entry name" value="PROKAR_LIPOPROTEIN"/>
    <property type="match status" value="1"/>
</dbReference>
<organism evidence="6 7">
    <name type="scientific">Dyadobacter chenhuakuii</name>
    <dbReference type="NCBI Taxonomy" id="2909339"/>
    <lineage>
        <taxon>Bacteria</taxon>
        <taxon>Pseudomonadati</taxon>
        <taxon>Bacteroidota</taxon>
        <taxon>Cytophagia</taxon>
        <taxon>Cytophagales</taxon>
        <taxon>Spirosomataceae</taxon>
        <taxon>Dyadobacter</taxon>
    </lineage>
</organism>
<name>A0ABY4XFB8_9BACT</name>
<feature type="signal peptide" evidence="4">
    <location>
        <begin position="1"/>
        <end position="21"/>
    </location>
</feature>
<protein>
    <submittedName>
        <fullName evidence="6">VCBS repeat-containing protein</fullName>
    </submittedName>
</protein>